<organism evidence="1 2">
    <name type="scientific">Hoeflea ulvae</name>
    <dbReference type="NCBI Taxonomy" id="2983764"/>
    <lineage>
        <taxon>Bacteria</taxon>
        <taxon>Pseudomonadati</taxon>
        <taxon>Pseudomonadota</taxon>
        <taxon>Alphaproteobacteria</taxon>
        <taxon>Hyphomicrobiales</taxon>
        <taxon>Rhizobiaceae</taxon>
        <taxon>Hoeflea</taxon>
    </lineage>
</organism>
<gene>
    <name evidence="1" type="ORF">OEG82_23415</name>
</gene>
<dbReference type="SUPFAM" id="SSF56349">
    <property type="entry name" value="DNA breaking-rejoining enzymes"/>
    <property type="match status" value="1"/>
</dbReference>
<dbReference type="InterPro" id="IPR011010">
    <property type="entry name" value="DNA_brk_join_enz"/>
</dbReference>
<dbReference type="RefSeq" id="WP_267615061.1">
    <property type="nucleotide sequence ID" value="NZ_JAOVZQ010000001.1"/>
</dbReference>
<proteinExistence type="predicted"/>
<name>A0ABT3YM70_9HYPH</name>
<evidence type="ECO:0000313" key="1">
    <source>
        <dbReference type="EMBL" id="MCY0096933.1"/>
    </source>
</evidence>
<sequence>MARRLNNTRAVCRRCYIHPGVIDAWNDQTLQLELQALKRRYPRPFKGLDIDETIVLRWLNTLED</sequence>
<dbReference type="Gene3D" id="1.10.132.120">
    <property type="match status" value="1"/>
</dbReference>
<dbReference type="Proteomes" id="UP001081283">
    <property type="component" value="Unassembled WGS sequence"/>
</dbReference>
<accession>A0ABT3YM70</accession>
<dbReference type="EMBL" id="JAOVZQ010000001">
    <property type="protein sequence ID" value="MCY0096933.1"/>
    <property type="molecule type" value="Genomic_DNA"/>
</dbReference>
<protein>
    <recommendedName>
        <fullName evidence="3">Transposase</fullName>
    </recommendedName>
</protein>
<keyword evidence="2" id="KW-1185">Reference proteome</keyword>
<comment type="caution">
    <text evidence="1">The sequence shown here is derived from an EMBL/GenBank/DDBJ whole genome shotgun (WGS) entry which is preliminary data.</text>
</comment>
<evidence type="ECO:0008006" key="3">
    <source>
        <dbReference type="Google" id="ProtNLM"/>
    </source>
</evidence>
<evidence type="ECO:0000313" key="2">
    <source>
        <dbReference type="Proteomes" id="UP001081283"/>
    </source>
</evidence>
<reference evidence="1" key="1">
    <citation type="submission" date="2022-10" db="EMBL/GenBank/DDBJ databases">
        <title>Hoeflea sp. J2-29, isolated from marine algae.</title>
        <authorList>
            <person name="Kristyanto S."/>
            <person name="Kim J.M."/>
            <person name="Jeon C.O."/>
        </authorList>
    </citation>
    <scope>NUCLEOTIDE SEQUENCE</scope>
    <source>
        <strain evidence="1">J2-29</strain>
    </source>
</reference>